<evidence type="ECO:0000256" key="3">
    <source>
        <dbReference type="ARBA" id="ARBA00022448"/>
    </source>
</evidence>
<keyword evidence="5 8" id="KW-0812">Transmembrane</keyword>
<name>A0A6J6H5P8_9ZZZZ</name>
<feature type="transmembrane region" description="Helical" evidence="8">
    <location>
        <begin position="178"/>
        <end position="194"/>
    </location>
</feature>
<keyword evidence="4" id="KW-1003">Cell membrane</keyword>
<feature type="transmembrane region" description="Helical" evidence="8">
    <location>
        <begin position="51"/>
        <end position="75"/>
    </location>
</feature>
<dbReference type="InterPro" id="IPR011606">
    <property type="entry name" value="Brnchd-chn_aa_trnsp_permease"/>
</dbReference>
<comment type="subcellular location">
    <subcellularLocation>
        <location evidence="1">Cell membrane</location>
        <topology evidence="1">Multi-pass membrane protein</topology>
    </subcellularLocation>
</comment>
<dbReference type="GO" id="GO:1903785">
    <property type="term" value="P:L-valine transmembrane transport"/>
    <property type="evidence" value="ECO:0007669"/>
    <property type="project" value="TreeGrafter"/>
</dbReference>
<dbReference type="EMBL" id="CAEZXH010000063">
    <property type="protein sequence ID" value="CAB4688443.1"/>
    <property type="molecule type" value="Genomic_DNA"/>
</dbReference>
<comment type="similarity">
    <text evidence="2">Belongs to the AzlC family.</text>
</comment>
<dbReference type="GO" id="GO:0005886">
    <property type="term" value="C:plasma membrane"/>
    <property type="evidence" value="ECO:0007669"/>
    <property type="project" value="UniProtKB-SubCell"/>
</dbReference>
<evidence type="ECO:0000256" key="4">
    <source>
        <dbReference type="ARBA" id="ARBA00022475"/>
    </source>
</evidence>
<proteinExistence type="inferred from homology"/>
<keyword evidence="3" id="KW-0813">Transport</keyword>
<dbReference type="AlphaFoldDB" id="A0A6J6H5P8"/>
<dbReference type="EMBL" id="CAEZUJ010000088">
    <property type="protein sequence ID" value="CAB4609032.1"/>
    <property type="molecule type" value="Genomic_DNA"/>
</dbReference>
<dbReference type="EMBL" id="CAEZYJ010000076">
    <property type="protein sequence ID" value="CAB4720921.1"/>
    <property type="molecule type" value="Genomic_DNA"/>
</dbReference>
<dbReference type="EMBL" id="CAEZZS010000075">
    <property type="protein sequence ID" value="CAB4784406.1"/>
    <property type="molecule type" value="Genomic_DNA"/>
</dbReference>
<dbReference type="PANTHER" id="PTHR34979:SF1">
    <property type="entry name" value="INNER MEMBRANE PROTEIN YGAZ"/>
    <property type="match status" value="1"/>
</dbReference>
<dbReference type="Pfam" id="PF03591">
    <property type="entry name" value="AzlC"/>
    <property type="match status" value="1"/>
</dbReference>
<feature type="transmembrane region" description="Helical" evidence="8">
    <location>
        <begin position="12"/>
        <end position="45"/>
    </location>
</feature>
<evidence type="ECO:0000313" key="9">
    <source>
        <dbReference type="EMBL" id="CAB4609032.1"/>
    </source>
</evidence>
<evidence type="ECO:0000256" key="6">
    <source>
        <dbReference type="ARBA" id="ARBA00022989"/>
    </source>
</evidence>
<feature type="transmembrane region" description="Helical" evidence="8">
    <location>
        <begin position="123"/>
        <end position="147"/>
    </location>
</feature>
<evidence type="ECO:0000256" key="5">
    <source>
        <dbReference type="ARBA" id="ARBA00022692"/>
    </source>
</evidence>
<evidence type="ECO:0000256" key="1">
    <source>
        <dbReference type="ARBA" id="ARBA00004651"/>
    </source>
</evidence>
<evidence type="ECO:0000313" key="11">
    <source>
        <dbReference type="EMBL" id="CAB4720921.1"/>
    </source>
</evidence>
<evidence type="ECO:0000313" key="12">
    <source>
        <dbReference type="EMBL" id="CAB4784406.1"/>
    </source>
</evidence>
<evidence type="ECO:0000313" key="10">
    <source>
        <dbReference type="EMBL" id="CAB4688443.1"/>
    </source>
</evidence>
<evidence type="ECO:0000256" key="7">
    <source>
        <dbReference type="ARBA" id="ARBA00023136"/>
    </source>
</evidence>
<gene>
    <name evidence="9" type="ORF">UFOPK1811_01300</name>
    <name evidence="10" type="ORF">UFOPK2360_00991</name>
    <name evidence="11" type="ORF">UFOPK2659_00638</name>
    <name evidence="12" type="ORF">UFOPK2922_01252</name>
</gene>
<keyword evidence="7 8" id="KW-0472">Membrane</keyword>
<evidence type="ECO:0000256" key="8">
    <source>
        <dbReference type="SAM" id="Phobius"/>
    </source>
</evidence>
<evidence type="ECO:0000256" key="2">
    <source>
        <dbReference type="ARBA" id="ARBA00010735"/>
    </source>
</evidence>
<dbReference type="PANTHER" id="PTHR34979">
    <property type="entry name" value="INNER MEMBRANE PROTEIN YGAZ"/>
    <property type="match status" value="1"/>
</dbReference>
<organism evidence="9">
    <name type="scientific">freshwater metagenome</name>
    <dbReference type="NCBI Taxonomy" id="449393"/>
    <lineage>
        <taxon>unclassified sequences</taxon>
        <taxon>metagenomes</taxon>
        <taxon>ecological metagenomes</taxon>
    </lineage>
</organism>
<protein>
    <submittedName>
        <fullName evidence="9">Unannotated protein</fullName>
    </submittedName>
</protein>
<reference evidence="9" key="1">
    <citation type="submission" date="2020-05" db="EMBL/GenBank/DDBJ databases">
        <authorList>
            <person name="Chiriac C."/>
            <person name="Salcher M."/>
            <person name="Ghai R."/>
            <person name="Kavagutti S V."/>
        </authorList>
    </citation>
    <scope>NUCLEOTIDE SEQUENCE</scope>
</reference>
<feature type="transmembrane region" description="Helical" evidence="8">
    <location>
        <begin position="153"/>
        <end position="171"/>
    </location>
</feature>
<keyword evidence="6 8" id="KW-1133">Transmembrane helix</keyword>
<accession>A0A6J6H5P8</accession>
<sequence length="220" mass="22556">MSRAILRDSLSVALTVGVYGIAFGAAAVEADLSVLQACVLSLLAFTGASQFAVVGVLGAGGSALSAVTAASLLGIRNSFYGLRMAPILQVRGAKRIAAAQLTIDESTAVSVAQEDKGLSEMRLGFWATGIGVYIFWNLFTLLGALGATALGDPAAWGLDAAVPAAFLGLLWPRLISKSARIVALISIFLCTLLIPFAPAGVPVIACALIPFVFAFVGGRK</sequence>